<evidence type="ECO:0000313" key="3">
    <source>
        <dbReference type="Proteomes" id="UP000295134"/>
    </source>
</evidence>
<name>A0A4P7KT14_9GAMM</name>
<dbReference type="Pfam" id="PF01494">
    <property type="entry name" value="FAD_binding_3"/>
    <property type="match status" value="1"/>
</dbReference>
<evidence type="ECO:0000259" key="1">
    <source>
        <dbReference type="Pfam" id="PF01494"/>
    </source>
</evidence>
<sequence>MGQISSYSLTPLTCDVLIAGAGPAGAVAARLLALAGIQVVLVDSVNIEQQKIGESLPGAARPMLDRLGLLPWVEKSSSITNMGNLSCWGGTQLVATDFIRDPYGCGWHLDRQQFDQNLRDAAEDAGALMVKGRISSIAETNDGIQAKVGEQSINADWVIDASGNSRVVASVFGVSRHRDAPLFALYAWCSNNTVDTRSVVEAVPTGWWYTAGLPDKQRVLAFFSLPDQIKILRDKDHFISALKETIHIGHWCCPESISSSSLQVTDATGSYLDKVFGSRWLAVGNAALSLDPLSSQGIYNAIYTGLRGAEAVKAAKAALIANDRSLLIQYGERIKSIRAAYCSGASGYYQQEPRWAKQPFWIAHQNERQ</sequence>
<evidence type="ECO:0000313" key="2">
    <source>
        <dbReference type="EMBL" id="QBY42856.1"/>
    </source>
</evidence>
<keyword evidence="2" id="KW-0560">Oxidoreductase</keyword>
<dbReference type="EC" id="1.-.-.-" evidence="2"/>
<dbReference type="Gene3D" id="3.30.9.100">
    <property type="match status" value="1"/>
</dbReference>
<organism evidence="2 3">
    <name type="scientific">Arsenophonus nasoniae</name>
    <name type="common">son-killer infecting Nasonia vitripennis</name>
    <dbReference type="NCBI Taxonomy" id="638"/>
    <lineage>
        <taxon>Bacteria</taxon>
        <taxon>Pseudomonadati</taxon>
        <taxon>Pseudomonadota</taxon>
        <taxon>Gammaproteobacteria</taxon>
        <taxon>Enterobacterales</taxon>
        <taxon>Morganellaceae</taxon>
        <taxon>Arsenophonus</taxon>
    </lineage>
</organism>
<dbReference type="Gene3D" id="3.50.50.60">
    <property type="entry name" value="FAD/NAD(P)-binding domain"/>
    <property type="match status" value="1"/>
</dbReference>
<dbReference type="PANTHER" id="PTHR43747:SF1">
    <property type="entry name" value="SLR1998 PROTEIN"/>
    <property type="match status" value="1"/>
</dbReference>
<feature type="domain" description="FAD-binding" evidence="1">
    <location>
        <begin position="14"/>
        <end position="202"/>
    </location>
</feature>
<accession>A0A4P7KT14</accession>
<proteinExistence type="predicted"/>
<dbReference type="InterPro" id="IPR050816">
    <property type="entry name" value="Flavin-dep_Halogenase_NPB"/>
</dbReference>
<dbReference type="RefSeq" id="WP_051296956.1">
    <property type="nucleotide sequence ID" value="NZ_CP123561.1"/>
</dbReference>
<dbReference type="Proteomes" id="UP000295134">
    <property type="component" value="Chromosome"/>
</dbReference>
<dbReference type="GO" id="GO:0071949">
    <property type="term" value="F:FAD binding"/>
    <property type="evidence" value="ECO:0007669"/>
    <property type="project" value="InterPro"/>
</dbReference>
<dbReference type="InterPro" id="IPR036188">
    <property type="entry name" value="FAD/NAD-bd_sf"/>
</dbReference>
<dbReference type="KEGG" id="ans:ArsFIN_14170"/>
<protein>
    <submittedName>
        <fullName evidence="2">FAD-dependent oxidoreductase LodB</fullName>
        <ecNumber evidence="2">1.-.-.-</ecNumber>
    </submittedName>
</protein>
<dbReference type="SUPFAM" id="SSF51905">
    <property type="entry name" value="FAD/NAD(P)-binding domain"/>
    <property type="match status" value="1"/>
</dbReference>
<dbReference type="EMBL" id="CP038613">
    <property type="protein sequence ID" value="QBY42856.1"/>
    <property type="molecule type" value="Genomic_DNA"/>
</dbReference>
<gene>
    <name evidence="2" type="primary">lodB</name>
    <name evidence="2" type="ORF">ArsFIN_14170</name>
</gene>
<dbReference type="InterPro" id="IPR002938">
    <property type="entry name" value="FAD-bd"/>
</dbReference>
<reference evidence="2 3" key="1">
    <citation type="submission" date="2019-03" db="EMBL/GenBank/DDBJ databases">
        <title>Long-read sequencing reveals hyperdense prophage content in a complex bacterial symbiont genome.</title>
        <authorList>
            <person name="Frost C.L."/>
            <person name="Siozios S."/>
            <person name="Nadal-Jimenez P."/>
            <person name="Brockhurst M.A."/>
            <person name="King K.C."/>
            <person name="Darby A.C."/>
            <person name="Hurst G.D.D."/>
        </authorList>
    </citation>
    <scope>NUCLEOTIDE SEQUENCE [LARGE SCALE GENOMIC DNA]</scope>
    <source>
        <strain evidence="2 3">FIN</strain>
    </source>
</reference>
<dbReference type="PANTHER" id="PTHR43747">
    <property type="entry name" value="FAD-BINDING PROTEIN"/>
    <property type="match status" value="1"/>
</dbReference>
<dbReference type="PRINTS" id="PR00420">
    <property type="entry name" value="RNGMNOXGNASE"/>
</dbReference>
<dbReference type="GO" id="GO:0016491">
    <property type="term" value="F:oxidoreductase activity"/>
    <property type="evidence" value="ECO:0007669"/>
    <property type="project" value="UniProtKB-KW"/>
</dbReference>
<dbReference type="AlphaFoldDB" id="A0A4P7KT14"/>